<name>A0A0W1AMG0_9GAMM</name>
<dbReference type="AlphaFoldDB" id="A0A0W1AMG0"/>
<protein>
    <submittedName>
        <fullName evidence="2">Secreted protein</fullName>
    </submittedName>
</protein>
<evidence type="ECO:0000313" key="3">
    <source>
        <dbReference type="Proteomes" id="UP000054729"/>
    </source>
</evidence>
<reference evidence="2 3" key="1">
    <citation type="submission" date="2015-11" db="EMBL/GenBank/DDBJ databases">
        <title>Genomic analysis of 38 Legionella species identifies large and diverse effector repertoires.</title>
        <authorList>
            <person name="Burstein D."/>
            <person name="Amaro F."/>
            <person name="Zusman T."/>
            <person name="Lifshitz Z."/>
            <person name="Cohen O."/>
            <person name="Gilbert J.A."/>
            <person name="Pupko T."/>
            <person name="Shuman H.A."/>
            <person name="Segal G."/>
        </authorList>
    </citation>
    <scope>NUCLEOTIDE SEQUENCE [LARGE SCALE GENOMIC DNA]</scope>
    <source>
        <strain evidence="2 3">ATCC 51914</strain>
    </source>
</reference>
<dbReference type="PIRSF" id="PIRSF029171">
    <property type="entry name" value="Esterase_LipA"/>
    <property type="match status" value="1"/>
</dbReference>
<feature type="signal peptide" evidence="1">
    <location>
        <begin position="1"/>
        <end position="22"/>
    </location>
</feature>
<dbReference type="PANTHER" id="PTHR34853">
    <property type="match status" value="1"/>
</dbReference>
<dbReference type="PANTHER" id="PTHR34853:SF1">
    <property type="entry name" value="LIPASE 5"/>
    <property type="match status" value="1"/>
</dbReference>
<feature type="chain" id="PRO_5006919898" evidence="1">
    <location>
        <begin position="23"/>
        <end position="397"/>
    </location>
</feature>
<dbReference type="STRING" id="66969.Lwal_0636"/>
<dbReference type="EMBL" id="LNZB01000011">
    <property type="protein sequence ID" value="KTD82519.1"/>
    <property type="molecule type" value="Genomic_DNA"/>
</dbReference>
<organism evidence="2 3">
    <name type="scientific">Legionella waltersii</name>
    <dbReference type="NCBI Taxonomy" id="66969"/>
    <lineage>
        <taxon>Bacteria</taxon>
        <taxon>Pseudomonadati</taxon>
        <taxon>Pseudomonadota</taxon>
        <taxon>Gammaproteobacteria</taxon>
        <taxon>Legionellales</taxon>
        <taxon>Legionellaceae</taxon>
        <taxon>Legionella</taxon>
    </lineage>
</organism>
<dbReference type="InterPro" id="IPR029058">
    <property type="entry name" value="AB_hydrolase_fold"/>
</dbReference>
<evidence type="ECO:0000256" key="1">
    <source>
        <dbReference type="SAM" id="SignalP"/>
    </source>
</evidence>
<keyword evidence="3" id="KW-1185">Reference proteome</keyword>
<proteinExistence type="predicted"/>
<dbReference type="PATRIC" id="fig|66969.6.peg.683"/>
<dbReference type="InterPro" id="IPR005152">
    <property type="entry name" value="Lipase_secreted"/>
</dbReference>
<dbReference type="Gene3D" id="3.40.50.1820">
    <property type="entry name" value="alpha/beta hydrolase"/>
    <property type="match status" value="1"/>
</dbReference>
<comment type="caution">
    <text evidence="2">The sequence shown here is derived from an EMBL/GenBank/DDBJ whole genome shotgun (WGS) entry which is preliminary data.</text>
</comment>
<sequence>MQSVKRVFYTFFLFIVSFSVNAYSPTQQLVSYVSLGNFSQHTAELALKKMPPLDTLHVHHDLQLYKINYQTPAPDGSISIASGLVAMPISPTKPVSIVSYHHGTRFEKKDVPSRNNEKNHMYLAALGSSAGFMIVMPDYLGLGDNDLPIHPYVQADTLASSSVNMLLAAKELASALRYPVNDKLYLTGYSEGGFTTMVMFELLANDFPDIPITAVAAGSAPFDWKETMNFVMLEPGPRATAYLAYFFYSLQTYRHYWANFDEIFTPPFNTQIPSLLDGLHSTSDILKALPQDPKFIFQSSFFDGIINEKDKNTDSLKMNFNHYGFIPTAPLLLVGTKGDKDVPYAGAEMAYEVFKQHSDFVWIKSVSNTLDHVQAHPFVLKEQLEFFQQYENQQWTR</sequence>
<dbReference type="GO" id="GO:0004806">
    <property type="term" value="F:triacylglycerol lipase activity"/>
    <property type="evidence" value="ECO:0007669"/>
    <property type="project" value="InterPro"/>
</dbReference>
<dbReference type="Proteomes" id="UP000054729">
    <property type="component" value="Unassembled WGS sequence"/>
</dbReference>
<dbReference type="OrthoDB" id="9798122at2"/>
<keyword evidence="1" id="KW-0732">Signal</keyword>
<gene>
    <name evidence="2" type="ORF">Lwal_0636</name>
</gene>
<evidence type="ECO:0000313" key="2">
    <source>
        <dbReference type="EMBL" id="KTD82519.1"/>
    </source>
</evidence>
<accession>A0A0W1AMG0</accession>
<dbReference type="RefSeq" id="WP_058479471.1">
    <property type="nucleotide sequence ID" value="NZ_CAAAIQ010000027.1"/>
</dbReference>
<dbReference type="GO" id="GO:0016042">
    <property type="term" value="P:lipid catabolic process"/>
    <property type="evidence" value="ECO:0007669"/>
    <property type="project" value="InterPro"/>
</dbReference>
<dbReference type="Gene3D" id="1.10.260.160">
    <property type="match status" value="1"/>
</dbReference>
<dbReference type="SUPFAM" id="SSF53474">
    <property type="entry name" value="alpha/beta-Hydrolases"/>
    <property type="match status" value="1"/>
</dbReference>